<reference evidence="3" key="1">
    <citation type="submission" date="2024-06" db="EMBL/GenBank/DDBJ databases">
        <title>Draft Genome Sequence of Deinococcus sonorensis Type Strain KR-87, a Biofilm Producing Representative of the Genus Deinococcus.</title>
        <authorList>
            <person name="Boren L.S."/>
            <person name="Grosso R.A."/>
            <person name="Hugenberg-Cox A.N."/>
            <person name="Hill J.T.E."/>
            <person name="Albert C.M."/>
            <person name="Tuohy J.M."/>
        </authorList>
    </citation>
    <scope>NUCLEOTIDE SEQUENCE</scope>
    <source>
        <strain evidence="3">KR-87</strain>
        <plasmid evidence="3">pDson02</plasmid>
    </source>
</reference>
<name>A0AAU7UFR3_9DEIO</name>
<evidence type="ECO:0000313" key="3">
    <source>
        <dbReference type="EMBL" id="XBV87246.1"/>
    </source>
</evidence>
<feature type="compositionally biased region" description="Polar residues" evidence="1">
    <location>
        <begin position="233"/>
        <end position="243"/>
    </location>
</feature>
<evidence type="ECO:0000259" key="2">
    <source>
        <dbReference type="PROSITE" id="PS50853"/>
    </source>
</evidence>
<dbReference type="CDD" id="cd00063">
    <property type="entry name" value="FN3"/>
    <property type="match status" value="1"/>
</dbReference>
<sequence length="452" mass="46069">MHKRGTVGLMVLTGMLASCGGGVTPTPVAPGNPAGFTATAKGSSQIQLDWSGVPAGAHVVLERKFNASAYITLKDSPTGTSWVDQGLTPNTTYTYRIKAVNAAGSSSGLEKSATTAAPGNPDFTLGATPNTLNIGPGQSGTVSISVTRPQNPDGAVALTLEGAMAGTGVDRIAGSFTPVSGAEGSTLTLTVGANVPVGTYDLAVRGTNGSVTKTANVRVVVEKWLLVDDDRSNNNWPGNSTAPDSDGDRSMRAAMAGRVFDVTVVPYSASGQEKDEPDGPGVDTLKRYSGVVWYTGDTIVSPVTSDDVANLQGYLNTAGRRVVLFSPGFIRTSATNGSTLAEPGDAVRSFFKSYAGVDRVAYAGVIDGTYTVTGQANTVTQGLNLTLTRGANRADLAPAQGTQTLLTVGSTVVATAKTGVGTAASSQLTLLGVPTGRLTLADTTSLLGKLMQ</sequence>
<dbReference type="PROSITE" id="PS51257">
    <property type="entry name" value="PROKAR_LIPOPROTEIN"/>
    <property type="match status" value="1"/>
</dbReference>
<dbReference type="PROSITE" id="PS50853">
    <property type="entry name" value="FN3"/>
    <property type="match status" value="1"/>
</dbReference>
<dbReference type="RefSeq" id="WP_350245396.1">
    <property type="nucleotide sequence ID" value="NZ_CP158300.1"/>
</dbReference>
<gene>
    <name evidence="3" type="ORF">ABOD76_21360</name>
</gene>
<dbReference type="SMART" id="SM00060">
    <property type="entry name" value="FN3"/>
    <property type="match status" value="1"/>
</dbReference>
<accession>A0AAU7UFR3</accession>
<dbReference type="EMBL" id="CP158300">
    <property type="protein sequence ID" value="XBV87246.1"/>
    <property type="molecule type" value="Genomic_DNA"/>
</dbReference>
<evidence type="ECO:0000256" key="1">
    <source>
        <dbReference type="SAM" id="MobiDB-lite"/>
    </source>
</evidence>
<dbReference type="SUPFAM" id="SSF49265">
    <property type="entry name" value="Fibronectin type III"/>
    <property type="match status" value="1"/>
</dbReference>
<organism evidence="3">
    <name type="scientific">Deinococcus sonorensis KR-87</name>
    <dbReference type="NCBI Taxonomy" id="694439"/>
    <lineage>
        <taxon>Bacteria</taxon>
        <taxon>Thermotogati</taxon>
        <taxon>Deinococcota</taxon>
        <taxon>Deinococci</taxon>
        <taxon>Deinococcales</taxon>
        <taxon>Deinococcaceae</taxon>
        <taxon>Deinococcus</taxon>
    </lineage>
</organism>
<dbReference type="AlphaFoldDB" id="A0AAU7UFR3"/>
<protein>
    <recommendedName>
        <fullName evidence="2">Fibronectin type-III domain-containing protein</fullName>
    </recommendedName>
</protein>
<dbReference type="InterPro" id="IPR036116">
    <property type="entry name" value="FN3_sf"/>
</dbReference>
<dbReference type="KEGG" id="dsc:ABOD76_21360"/>
<dbReference type="InterPro" id="IPR003961">
    <property type="entry name" value="FN3_dom"/>
</dbReference>
<feature type="domain" description="Fibronectin type-III" evidence="2">
    <location>
        <begin position="29"/>
        <end position="119"/>
    </location>
</feature>
<keyword evidence="3" id="KW-0614">Plasmid</keyword>
<geneLocation type="plasmid" evidence="3">
    <name>pDson02</name>
</geneLocation>
<proteinExistence type="predicted"/>
<dbReference type="InterPro" id="IPR013783">
    <property type="entry name" value="Ig-like_fold"/>
</dbReference>
<dbReference type="Gene3D" id="2.60.40.10">
    <property type="entry name" value="Immunoglobulins"/>
    <property type="match status" value="1"/>
</dbReference>
<feature type="region of interest" description="Disordered" evidence="1">
    <location>
        <begin position="230"/>
        <end position="249"/>
    </location>
</feature>